<dbReference type="AlphaFoldDB" id="A0AAV7JT97"/>
<protein>
    <submittedName>
        <fullName evidence="2">RNA polymerase I-specific transcription initiation factor RRN3</fullName>
    </submittedName>
</protein>
<dbReference type="InterPro" id="IPR007991">
    <property type="entry name" value="RNA_pol_I_trans_ini_fac_RRN3"/>
</dbReference>
<evidence type="ECO:0000313" key="2">
    <source>
        <dbReference type="EMBL" id="KAI6651670.1"/>
    </source>
</evidence>
<reference evidence="2 3" key="1">
    <citation type="journal article" date="2023" name="BMC Biol.">
        <title>The compact genome of the sponge Oopsacas minuta (Hexactinellida) is lacking key metazoan core genes.</title>
        <authorList>
            <person name="Santini S."/>
            <person name="Schenkelaars Q."/>
            <person name="Jourda C."/>
            <person name="Duchesne M."/>
            <person name="Belahbib H."/>
            <person name="Rocher C."/>
            <person name="Selva M."/>
            <person name="Riesgo A."/>
            <person name="Vervoort M."/>
            <person name="Leys S.P."/>
            <person name="Kodjabachian L."/>
            <person name="Le Bivic A."/>
            <person name="Borchiellini C."/>
            <person name="Claverie J.M."/>
            <person name="Renard E."/>
        </authorList>
    </citation>
    <scope>NUCLEOTIDE SEQUENCE [LARGE SCALE GENOMIC DNA]</scope>
    <source>
        <strain evidence="2">SPO-2</strain>
    </source>
</reference>
<dbReference type="GO" id="GO:0001042">
    <property type="term" value="F:RNA polymerase I core binding"/>
    <property type="evidence" value="ECO:0007669"/>
    <property type="project" value="TreeGrafter"/>
</dbReference>
<comment type="caution">
    <text evidence="2">The sequence shown here is derived from an EMBL/GenBank/DDBJ whole genome shotgun (WGS) entry which is preliminary data.</text>
</comment>
<gene>
    <name evidence="2" type="ORF">LOD99_4918</name>
</gene>
<dbReference type="GO" id="GO:0006361">
    <property type="term" value="P:transcription initiation at RNA polymerase I promoter"/>
    <property type="evidence" value="ECO:0007669"/>
    <property type="project" value="InterPro"/>
</dbReference>
<dbReference type="GO" id="GO:0001181">
    <property type="term" value="F:RNA polymerase I general transcription initiation factor activity"/>
    <property type="evidence" value="ECO:0007669"/>
    <property type="project" value="InterPro"/>
</dbReference>
<dbReference type="PANTHER" id="PTHR12790:SF0">
    <property type="entry name" value="RNA POLYMERASE I-SPECIFIC TRANSCRIPTION INITIATION FACTOR RRN3-RELATED"/>
    <property type="match status" value="1"/>
</dbReference>
<evidence type="ECO:0000256" key="1">
    <source>
        <dbReference type="ARBA" id="ARBA00010098"/>
    </source>
</evidence>
<accession>A0AAV7JT97</accession>
<name>A0AAV7JT97_9METZ</name>
<dbReference type="EMBL" id="JAKMXF010000302">
    <property type="protein sequence ID" value="KAI6651670.1"/>
    <property type="molecule type" value="Genomic_DNA"/>
</dbReference>
<keyword evidence="3" id="KW-1185">Reference proteome</keyword>
<dbReference type="GO" id="GO:0005634">
    <property type="term" value="C:nucleus"/>
    <property type="evidence" value="ECO:0007669"/>
    <property type="project" value="TreeGrafter"/>
</dbReference>
<dbReference type="GO" id="GO:0003743">
    <property type="term" value="F:translation initiation factor activity"/>
    <property type="evidence" value="ECO:0007669"/>
    <property type="project" value="UniProtKB-KW"/>
</dbReference>
<evidence type="ECO:0000313" key="3">
    <source>
        <dbReference type="Proteomes" id="UP001165289"/>
    </source>
</evidence>
<keyword evidence="2" id="KW-0396">Initiation factor</keyword>
<organism evidence="2 3">
    <name type="scientific">Oopsacas minuta</name>
    <dbReference type="NCBI Taxonomy" id="111878"/>
    <lineage>
        <taxon>Eukaryota</taxon>
        <taxon>Metazoa</taxon>
        <taxon>Porifera</taxon>
        <taxon>Hexactinellida</taxon>
        <taxon>Hexasterophora</taxon>
        <taxon>Lyssacinosida</taxon>
        <taxon>Leucopsacidae</taxon>
        <taxon>Oopsacas</taxon>
    </lineage>
</organism>
<dbReference type="Pfam" id="PF05327">
    <property type="entry name" value="RRN3"/>
    <property type="match status" value="2"/>
</dbReference>
<keyword evidence="2" id="KW-0648">Protein biosynthesis</keyword>
<proteinExistence type="inferred from homology"/>
<dbReference type="PANTHER" id="PTHR12790">
    <property type="entry name" value="TRANSCRIPTION INITIATION FACTOR IA RRN3"/>
    <property type="match status" value="1"/>
</dbReference>
<sequence length="544" mass="62508">MEQKEIIQKDCPENIDFSQALKNKSLARRKQYEQLVTLISSSKSDRDAFGTFITNAIENISLLTPQAGTLIQTLLELPWSEKCDEISEKFIEFISQLITHQIHSLRICIIMVMKMFTHFDLDNSSSYMENIRENSHNALQTIFTLVPTSPCLFIEVIESEYPYKGKSTSIHESLLTNLLQVANTYPPLEQEIVQIITNNLIKMDAETPRKELEEISQDLDTLHECVDLDPILHKTHQYAIKVDKLVSLILKNIKTYVFRRSNSKSDKLSKSRLRRIYPTYLSTFIHVILPTHGASHIQSIILYLSSLDLELSITFIDSLWTQVTCLESPPVVRESACCYLASYISRAKFLTSQIVVDTMLTISQWLHKYIDKTAGISTCPDVIAHGTFYSLAQALFYIFVFRHKLLFDLPNGIEFINSLTLQNIIFSKLNPLKVCLSTITDMFAGICKHYQILFCYTLIEQNKRLYLPQTLSALAETSDNYLLSFFPFDPFLLPSISNSLNPLLFSWTEVEPAYMRLEELATQAEESVLDMDFDFSTDETLDYM</sequence>
<dbReference type="Proteomes" id="UP001165289">
    <property type="component" value="Unassembled WGS sequence"/>
</dbReference>
<comment type="similarity">
    <text evidence="1">Belongs to the RRN3 family.</text>
</comment>